<evidence type="ECO:0000313" key="5">
    <source>
        <dbReference type="EnsemblMetazoa" id="Aqu2.1.43639_001"/>
    </source>
</evidence>
<feature type="coiled-coil region" evidence="2">
    <location>
        <begin position="336"/>
        <end position="370"/>
    </location>
</feature>
<dbReference type="eggNOG" id="ENOG502QSIU">
    <property type="taxonomic scope" value="Eukaryota"/>
</dbReference>
<dbReference type="Pfam" id="PF21773">
    <property type="entry name" value="ODAD1_CC"/>
    <property type="match status" value="1"/>
</dbReference>
<name>A0A1X7VUU9_AMPQE</name>
<dbReference type="FunCoup" id="A0A1X7VUU9">
    <property type="interactions" value="30"/>
</dbReference>
<reference evidence="5" key="2">
    <citation type="submission" date="2017-05" db="UniProtKB">
        <authorList>
            <consortium name="EnsemblMetazoa"/>
        </authorList>
    </citation>
    <scope>IDENTIFICATION</scope>
</reference>
<accession>A0A1X7VUU9</accession>
<dbReference type="PANTHER" id="PTHR21694:SF18">
    <property type="entry name" value="COILED-COIL DOMAIN-CONTAINING PROTEIN 63"/>
    <property type="match status" value="1"/>
</dbReference>
<feature type="region of interest" description="Disordered" evidence="3">
    <location>
        <begin position="523"/>
        <end position="563"/>
    </location>
</feature>
<evidence type="ECO:0000256" key="3">
    <source>
        <dbReference type="SAM" id="MobiDB-lite"/>
    </source>
</evidence>
<dbReference type="EnsemblMetazoa" id="Aqu2.1.43639_001">
    <property type="protein sequence ID" value="Aqu2.1.43639_001"/>
    <property type="gene ID" value="Aqu2.1.43639"/>
</dbReference>
<proteinExistence type="predicted"/>
<dbReference type="OMA" id="MMHKKTQ"/>
<dbReference type="InterPro" id="IPR051876">
    <property type="entry name" value="ODA-DC/CCD"/>
</dbReference>
<dbReference type="Proteomes" id="UP000007879">
    <property type="component" value="Unassembled WGS sequence"/>
</dbReference>
<feature type="domain" description="ODAD1 central coiled coil region" evidence="4">
    <location>
        <begin position="148"/>
        <end position="429"/>
    </location>
</feature>
<dbReference type="PANTHER" id="PTHR21694">
    <property type="entry name" value="COILED-COIL DOMAIN-CONTAINING PROTEIN 63"/>
    <property type="match status" value="1"/>
</dbReference>
<dbReference type="InterPro" id="IPR049258">
    <property type="entry name" value="ODAD1_CC"/>
</dbReference>
<protein>
    <recommendedName>
        <fullName evidence="4">ODAD1 central coiled coil region domain-containing protein</fullName>
    </recommendedName>
</protein>
<dbReference type="EnsemblMetazoa" id="XM_003382642.3">
    <property type="protein sequence ID" value="XP_003382690.1"/>
    <property type="gene ID" value="LOC100634630"/>
</dbReference>
<dbReference type="InParanoid" id="A0A1X7VUU9"/>
<evidence type="ECO:0000313" key="6">
    <source>
        <dbReference type="Proteomes" id="UP000007879"/>
    </source>
</evidence>
<dbReference type="OrthoDB" id="6766775at2759"/>
<feature type="coiled-coil region" evidence="2">
    <location>
        <begin position="27"/>
        <end position="86"/>
    </location>
</feature>
<evidence type="ECO:0000256" key="1">
    <source>
        <dbReference type="ARBA" id="ARBA00023054"/>
    </source>
</evidence>
<sequence length="563" mass="64147">MLRLQQQQRPPSGGSEAELDTMAREDLAVLQRKLRVSEENKKAYSDQAHNVLRKQTSMIQALTREHEELKKNLKLASSNQNELKDMHISIKFKELVEKHVIYSRQISEEQKLIHDIELKTKSIEEAVTKQRKLMGGSQMSQLQHIAVQKQLRVMENRLDKALVRFNTGLSTNARLRTLIDHLRQEKQVFEGLQKKLQKELAVFKREMGEVIDKSTVAYSAREDAQGKLLALKDKADKELAQYQTELKELVRIIDHDQRLRNFMTCKDQERTDAHREMEATRRRKIAEKIEERERTVTSYEEAFQSIQEATSIVDIDHLVSRFIEVEDENFALFNFVNELSGNIELVQEAITGLKEEMAKFQKEGVALEQQRETILQGLEGELKVTQNETKVSESQYEVSSRVLGQLRSSIESVFSKIGCDNTTITELLGGHAGVTESTMLQYLGLIEQRTNELLQLQVFLQVKESDDPEAIAQLLMTKSSLPGLKQPSIVLPSTTSEYSIDSNEDEGLPLTQEELRQRAMKGLTNREARKTATVLPTPPGTAIPQTGKSRSIPSGKKRAVATR</sequence>
<keyword evidence="1 2" id="KW-0175">Coiled coil</keyword>
<evidence type="ECO:0000259" key="4">
    <source>
        <dbReference type="Pfam" id="PF21773"/>
    </source>
</evidence>
<feature type="region of interest" description="Disordered" evidence="3">
    <location>
        <begin position="1"/>
        <end position="21"/>
    </location>
</feature>
<feature type="compositionally biased region" description="Polar residues" evidence="3">
    <location>
        <begin position="543"/>
        <end position="552"/>
    </location>
</feature>
<organism evidence="5">
    <name type="scientific">Amphimedon queenslandica</name>
    <name type="common">Sponge</name>
    <dbReference type="NCBI Taxonomy" id="400682"/>
    <lineage>
        <taxon>Eukaryota</taxon>
        <taxon>Metazoa</taxon>
        <taxon>Porifera</taxon>
        <taxon>Demospongiae</taxon>
        <taxon>Heteroscleromorpha</taxon>
        <taxon>Haplosclerida</taxon>
        <taxon>Niphatidae</taxon>
        <taxon>Amphimedon</taxon>
    </lineage>
</organism>
<feature type="compositionally biased region" description="Polar residues" evidence="3">
    <location>
        <begin position="1"/>
        <end position="10"/>
    </location>
</feature>
<keyword evidence="6" id="KW-1185">Reference proteome</keyword>
<reference evidence="6" key="1">
    <citation type="journal article" date="2010" name="Nature">
        <title>The Amphimedon queenslandica genome and the evolution of animal complexity.</title>
        <authorList>
            <person name="Srivastava M."/>
            <person name="Simakov O."/>
            <person name="Chapman J."/>
            <person name="Fahey B."/>
            <person name="Gauthier M.E."/>
            <person name="Mitros T."/>
            <person name="Richards G.S."/>
            <person name="Conaco C."/>
            <person name="Dacre M."/>
            <person name="Hellsten U."/>
            <person name="Larroux C."/>
            <person name="Putnam N.H."/>
            <person name="Stanke M."/>
            <person name="Adamska M."/>
            <person name="Darling A."/>
            <person name="Degnan S.M."/>
            <person name="Oakley T.H."/>
            <person name="Plachetzki D.C."/>
            <person name="Zhai Y."/>
            <person name="Adamski M."/>
            <person name="Calcino A."/>
            <person name="Cummins S.F."/>
            <person name="Goodstein D.M."/>
            <person name="Harris C."/>
            <person name="Jackson D.J."/>
            <person name="Leys S.P."/>
            <person name="Shu S."/>
            <person name="Woodcroft B.J."/>
            <person name="Vervoort M."/>
            <person name="Kosik K.S."/>
            <person name="Manning G."/>
            <person name="Degnan B.M."/>
            <person name="Rokhsar D.S."/>
        </authorList>
    </citation>
    <scope>NUCLEOTIDE SEQUENCE [LARGE SCALE GENOMIC DNA]</scope>
</reference>
<dbReference type="STRING" id="400682.A0A1X7VUU9"/>
<feature type="coiled-coil region" evidence="2">
    <location>
        <begin position="179"/>
        <end position="252"/>
    </location>
</feature>
<evidence type="ECO:0000256" key="2">
    <source>
        <dbReference type="SAM" id="Coils"/>
    </source>
</evidence>
<dbReference type="AlphaFoldDB" id="A0A1X7VUU9"/>
<dbReference type="KEGG" id="aqu:100634630"/>
<gene>
    <name evidence="5" type="primary">100634630</name>
</gene>